<organism evidence="1 2">
    <name type="scientific">Clostridium cadaveris</name>
    <dbReference type="NCBI Taxonomy" id="1529"/>
    <lineage>
        <taxon>Bacteria</taxon>
        <taxon>Bacillati</taxon>
        <taxon>Bacillota</taxon>
        <taxon>Clostridia</taxon>
        <taxon>Eubacteriales</taxon>
        <taxon>Clostridiaceae</taxon>
        <taxon>Clostridium</taxon>
    </lineage>
</organism>
<dbReference type="InterPro" id="IPR011004">
    <property type="entry name" value="Trimer_LpxA-like_sf"/>
</dbReference>
<gene>
    <name evidence="1" type="ORF">DBY38_15055</name>
</gene>
<dbReference type="AlphaFoldDB" id="A0A316LYK7"/>
<dbReference type="EMBL" id="QAMZ01000057">
    <property type="protein sequence ID" value="PWL51357.1"/>
    <property type="molecule type" value="Genomic_DNA"/>
</dbReference>
<proteinExistence type="predicted"/>
<evidence type="ECO:0008006" key="3">
    <source>
        <dbReference type="Google" id="ProtNLM"/>
    </source>
</evidence>
<dbReference type="Proteomes" id="UP000246114">
    <property type="component" value="Unassembled WGS sequence"/>
</dbReference>
<evidence type="ECO:0000313" key="2">
    <source>
        <dbReference type="Proteomes" id="UP000246114"/>
    </source>
</evidence>
<reference evidence="1 2" key="1">
    <citation type="submission" date="2018-03" db="EMBL/GenBank/DDBJ databases">
        <title>The uncultured portion of the human microbiome is neutrally assembled.</title>
        <authorList>
            <person name="Jeraldo P."/>
            <person name="Boardman L."/>
            <person name="White B.A."/>
            <person name="Nelson H."/>
            <person name="Goldenfeld N."/>
            <person name="Chia N."/>
        </authorList>
    </citation>
    <scope>NUCLEOTIDE SEQUENCE [LARGE SCALE GENOMIC DNA]</scope>
    <source>
        <strain evidence="1">CIM:MAG 903</strain>
    </source>
</reference>
<sequence length="164" mass="18359">MKKYELTSEYIEVFGRKLFRIKALIAFGSIEVGELGGYVETENNLSQSDNAWVSDNAMVYGDAWVSGNAMVYGDAWVYGNAMVYGDADITKETHLITIGAIGSRNDFTTFFRSKTKEILVRCGCFRGNIKEFETAVLDEHKGTKHEKTYKIAIALAKVQIEMEG</sequence>
<accession>A0A316LYK7</accession>
<dbReference type="InterPro" id="IPR040831">
    <property type="entry name" value="B_solenoid_ydck_rpt"/>
</dbReference>
<protein>
    <recommendedName>
        <fullName evidence="3">Polymer-forming cytoskeletal protein</fullName>
    </recommendedName>
</protein>
<dbReference type="Pfam" id="PF18836">
    <property type="entry name" value="B_solenoid_ydck"/>
    <property type="match status" value="2"/>
</dbReference>
<comment type="caution">
    <text evidence="1">The sequence shown here is derived from an EMBL/GenBank/DDBJ whole genome shotgun (WGS) entry which is preliminary data.</text>
</comment>
<name>A0A316LYK7_9CLOT</name>
<dbReference type="SUPFAM" id="SSF51161">
    <property type="entry name" value="Trimeric LpxA-like enzymes"/>
    <property type="match status" value="1"/>
</dbReference>
<evidence type="ECO:0000313" key="1">
    <source>
        <dbReference type="EMBL" id="PWL51357.1"/>
    </source>
</evidence>